<dbReference type="RefSeq" id="WP_175232660.1">
    <property type="nucleotide sequence ID" value="NZ_CADIKH010000081.1"/>
</dbReference>
<dbReference type="AlphaFoldDB" id="A0A6J5F7P9"/>
<name>A0A6J5F7P9_9BURK</name>
<organism evidence="2 3">
    <name type="scientific">Paraburkholderia humisilvae</name>
    <dbReference type="NCBI Taxonomy" id="627669"/>
    <lineage>
        <taxon>Bacteria</taxon>
        <taxon>Pseudomonadati</taxon>
        <taxon>Pseudomonadota</taxon>
        <taxon>Betaproteobacteria</taxon>
        <taxon>Burkholderiales</taxon>
        <taxon>Burkholderiaceae</taxon>
        <taxon>Paraburkholderia</taxon>
    </lineage>
</organism>
<proteinExistence type="predicted"/>
<reference evidence="2 3" key="1">
    <citation type="submission" date="2020-04" db="EMBL/GenBank/DDBJ databases">
        <authorList>
            <person name="De Canck E."/>
        </authorList>
    </citation>
    <scope>NUCLEOTIDE SEQUENCE [LARGE SCALE GENOMIC DNA]</scope>
    <source>
        <strain evidence="2 3">LMG 29542</strain>
    </source>
</reference>
<dbReference type="EMBL" id="CADIKH010000081">
    <property type="protein sequence ID" value="CAB3773642.1"/>
    <property type="molecule type" value="Genomic_DNA"/>
</dbReference>
<evidence type="ECO:0000256" key="1">
    <source>
        <dbReference type="SAM" id="MobiDB-lite"/>
    </source>
</evidence>
<feature type="compositionally biased region" description="Polar residues" evidence="1">
    <location>
        <begin position="386"/>
        <end position="403"/>
    </location>
</feature>
<feature type="compositionally biased region" description="Low complexity" evidence="1">
    <location>
        <begin position="404"/>
        <end position="416"/>
    </location>
</feature>
<dbReference type="Proteomes" id="UP000494363">
    <property type="component" value="Unassembled WGS sequence"/>
</dbReference>
<protein>
    <submittedName>
        <fullName evidence="2">Uncharacterized protein</fullName>
    </submittedName>
</protein>
<sequence length="429" mass="47079">MPLSIDGQLVVVPVYPDLRVQSLHSPETESGVIVAREPDLSITTRAGTIGHLAAWRLVGDEMRRTGFRGPMAIAFTDFMSLVESEFYSRLSVDEVALWLSSKYVVPRVDFDCVDQSRLWFASRETFDDCFRSLDHGACKQVYRGKFNLGIVLCTALSESFDADVVREHAKLKKLEALGLCVPVVSSLFEVPLPSDLRRNKPHESLRLSGHGFLQRFIQGEHLKPFVGVSWSRNLEYSMNKTIRESAFVMAAQSVGVWAQVAKLKILLSDLRRLRSVNQANHLILVDLQGFVCADGHFVINDPSSGKVEKNPRDIDHRKKLDMLIAVVEDRLRELGPRTPSESVGGPVAMATAMNATAAPLARTNVPTTGGRIVTTNATARSGVPSAVSNTSRLPTGRVTTTSRTSARPGGSSTPSRSGREMKEKPGAKL</sequence>
<feature type="region of interest" description="Disordered" evidence="1">
    <location>
        <begin position="363"/>
        <end position="429"/>
    </location>
</feature>
<feature type="compositionally biased region" description="Basic and acidic residues" evidence="1">
    <location>
        <begin position="417"/>
        <end position="429"/>
    </location>
</feature>
<evidence type="ECO:0000313" key="2">
    <source>
        <dbReference type="EMBL" id="CAB3773642.1"/>
    </source>
</evidence>
<accession>A0A6J5F7P9</accession>
<evidence type="ECO:0000313" key="3">
    <source>
        <dbReference type="Proteomes" id="UP000494363"/>
    </source>
</evidence>
<gene>
    <name evidence="2" type="ORF">LMG29542_07359</name>
</gene>
<keyword evidence="3" id="KW-1185">Reference proteome</keyword>